<name>A0A6C2CNB5_9RHOO</name>
<evidence type="ECO:0000313" key="2">
    <source>
        <dbReference type="EMBL" id="TYC54605.1"/>
    </source>
</evidence>
<protein>
    <submittedName>
        <fullName evidence="2">SPOR domain-containing protein</fullName>
    </submittedName>
</protein>
<dbReference type="Gene3D" id="3.30.70.1070">
    <property type="entry name" value="Sporulation related repeat"/>
    <property type="match status" value="1"/>
</dbReference>
<dbReference type="Pfam" id="PF05036">
    <property type="entry name" value="SPOR"/>
    <property type="match status" value="1"/>
</dbReference>
<dbReference type="InterPro" id="IPR036680">
    <property type="entry name" value="SPOR-like_sf"/>
</dbReference>
<keyword evidence="3" id="KW-1185">Reference proteome</keyword>
<dbReference type="PROSITE" id="PS51724">
    <property type="entry name" value="SPOR"/>
    <property type="match status" value="1"/>
</dbReference>
<dbReference type="GO" id="GO:0042834">
    <property type="term" value="F:peptidoglycan binding"/>
    <property type="evidence" value="ECO:0007669"/>
    <property type="project" value="InterPro"/>
</dbReference>
<feature type="domain" description="SPOR" evidence="1">
    <location>
        <begin position="130"/>
        <end position="208"/>
    </location>
</feature>
<comment type="caution">
    <text evidence="2">The sequence shown here is derived from an EMBL/GenBank/DDBJ whole genome shotgun (WGS) entry which is preliminary data.</text>
</comment>
<sequence length="245" mass="26128">MTPLRVVVIVLLFANLLALAIWKGWLGGGPSHGEPERLSNQLNPDKIRLMAEARPPLAKPLVVAPVPVDVPVVEEKVEPPVPAPLPPPAPEAVAPQACVIFAGLSTDQARELSARIAKSGTGFKLTESRSEVPSSWWVHVPSQGSRDGADKKAAELRRLGIDDLFIMQEPGPSQFAISLGLYKNEQAATRHLEALKDKGVRSAQIATRGTGTVRLEVKGPSDSLSTLASDLSERLRGVSRIGCAP</sequence>
<dbReference type="OrthoDB" id="5298866at2"/>
<evidence type="ECO:0000259" key="1">
    <source>
        <dbReference type="PROSITE" id="PS51724"/>
    </source>
</evidence>
<gene>
    <name evidence="2" type="ORF">ETQ85_18185</name>
</gene>
<accession>A0A6C2CNB5</accession>
<dbReference type="AlphaFoldDB" id="A0A6C2CNB5"/>
<dbReference type="EMBL" id="SDKK01000018">
    <property type="protein sequence ID" value="TYC54605.1"/>
    <property type="molecule type" value="Genomic_DNA"/>
</dbReference>
<dbReference type="RefSeq" id="WP_148580507.1">
    <property type="nucleotide sequence ID" value="NZ_SDKK01000018.1"/>
</dbReference>
<dbReference type="InterPro" id="IPR007730">
    <property type="entry name" value="SPOR-like_dom"/>
</dbReference>
<dbReference type="Proteomes" id="UP000389128">
    <property type="component" value="Unassembled WGS sequence"/>
</dbReference>
<reference evidence="2 3" key="1">
    <citation type="submission" date="2019-01" db="EMBL/GenBank/DDBJ databases">
        <title>Zoogloea oleivorans genome sequencing and assembly.</title>
        <authorList>
            <person name="Tancsics A."/>
            <person name="Farkas M."/>
            <person name="Kriszt B."/>
            <person name="Maroti G."/>
            <person name="Horvath B."/>
        </authorList>
    </citation>
    <scope>NUCLEOTIDE SEQUENCE [LARGE SCALE GENOMIC DNA]</scope>
    <source>
        <strain evidence="2 3">Buc</strain>
    </source>
</reference>
<organism evidence="2 3">
    <name type="scientific">Zoogloea oleivorans</name>
    <dbReference type="NCBI Taxonomy" id="1552750"/>
    <lineage>
        <taxon>Bacteria</taxon>
        <taxon>Pseudomonadati</taxon>
        <taxon>Pseudomonadota</taxon>
        <taxon>Betaproteobacteria</taxon>
        <taxon>Rhodocyclales</taxon>
        <taxon>Zoogloeaceae</taxon>
        <taxon>Zoogloea</taxon>
    </lineage>
</organism>
<dbReference type="SUPFAM" id="SSF110997">
    <property type="entry name" value="Sporulation related repeat"/>
    <property type="match status" value="1"/>
</dbReference>
<proteinExistence type="predicted"/>
<evidence type="ECO:0000313" key="3">
    <source>
        <dbReference type="Proteomes" id="UP000389128"/>
    </source>
</evidence>